<dbReference type="EC" id="2.3.2.2" evidence="5"/>
<gene>
    <name evidence="7" type="ORF">Y5W_01920</name>
</gene>
<comment type="similarity">
    <text evidence="5">Belongs to the gamma-glutamyltransferase family.</text>
</comment>
<keyword evidence="5" id="KW-0317">Glutathione biosynthesis</keyword>
<keyword evidence="5" id="KW-0378">Hydrolase</keyword>
<comment type="caution">
    <text evidence="7">The sequence shown here is derived from an EMBL/GenBank/DDBJ whole genome shotgun (WGS) entry which is preliminary data.</text>
</comment>
<keyword evidence="8" id="KW-1185">Reference proteome</keyword>
<evidence type="ECO:0000256" key="6">
    <source>
        <dbReference type="SAM" id="SignalP"/>
    </source>
</evidence>
<keyword evidence="5" id="KW-0808">Transferase</keyword>
<comment type="PTM">
    <text evidence="5">Cleaved by autocatalysis into a large and a small subunit.</text>
</comment>
<proteinExistence type="inferred from homology"/>
<dbReference type="PRINTS" id="PR01210">
    <property type="entry name" value="GGTRANSPTASE"/>
</dbReference>
<dbReference type="Gene3D" id="1.10.246.130">
    <property type="match status" value="1"/>
</dbReference>
<dbReference type="InterPro" id="IPR029055">
    <property type="entry name" value="Ntn_hydrolases_N"/>
</dbReference>
<keyword evidence="3 5" id="KW-0012">Acyltransferase</keyword>
<dbReference type="InterPro" id="IPR000101">
    <property type="entry name" value="GGT_peptidase"/>
</dbReference>
<comment type="catalytic activity">
    <reaction evidence="1 5">
        <text>an S-substituted glutathione + H2O = an S-substituted L-cysteinylglycine + L-glutamate</text>
        <dbReference type="Rhea" id="RHEA:59468"/>
        <dbReference type="ChEBI" id="CHEBI:15377"/>
        <dbReference type="ChEBI" id="CHEBI:29985"/>
        <dbReference type="ChEBI" id="CHEBI:90779"/>
        <dbReference type="ChEBI" id="CHEBI:143103"/>
        <dbReference type="EC" id="3.4.19.13"/>
    </reaction>
</comment>
<evidence type="ECO:0000256" key="1">
    <source>
        <dbReference type="ARBA" id="ARBA00001049"/>
    </source>
</evidence>
<evidence type="ECO:0000256" key="3">
    <source>
        <dbReference type="ARBA" id="ARBA00023315"/>
    </source>
</evidence>
<dbReference type="EMBL" id="ARXX01000026">
    <property type="protein sequence ID" value="MBF5056626.1"/>
    <property type="molecule type" value="Genomic_DNA"/>
</dbReference>
<dbReference type="Gene3D" id="3.60.20.40">
    <property type="match status" value="1"/>
</dbReference>
<dbReference type="InterPro" id="IPR051792">
    <property type="entry name" value="GGT_bact"/>
</dbReference>
<dbReference type="EC" id="3.4.19.13" evidence="5"/>
<dbReference type="InterPro" id="IPR043137">
    <property type="entry name" value="GGT_ssub_C"/>
</dbReference>
<dbReference type="NCBIfam" id="TIGR00066">
    <property type="entry name" value="g_glut_trans"/>
    <property type="match status" value="1"/>
</dbReference>
<evidence type="ECO:0000256" key="2">
    <source>
        <dbReference type="ARBA" id="ARBA00001089"/>
    </source>
</evidence>
<organism evidence="7 8">
    <name type="scientific">Alloalcanivorax profundimaris</name>
    <dbReference type="NCBI Taxonomy" id="2735259"/>
    <lineage>
        <taxon>Bacteria</taxon>
        <taxon>Pseudomonadati</taxon>
        <taxon>Pseudomonadota</taxon>
        <taxon>Gammaproteobacteria</taxon>
        <taxon>Oceanospirillales</taxon>
        <taxon>Alcanivoracaceae</taxon>
        <taxon>Alloalcanivorax</taxon>
    </lineage>
</organism>
<comment type="catalytic activity">
    <reaction evidence="4 5">
        <text>an N-terminal (5-L-glutamyl)-[peptide] + an alpha-amino acid = 5-L-glutamyl amino acid + an N-terminal L-alpha-aminoacyl-[peptide]</text>
        <dbReference type="Rhea" id="RHEA:23904"/>
        <dbReference type="Rhea" id="RHEA-COMP:9780"/>
        <dbReference type="Rhea" id="RHEA-COMP:9795"/>
        <dbReference type="ChEBI" id="CHEBI:77644"/>
        <dbReference type="ChEBI" id="CHEBI:78597"/>
        <dbReference type="ChEBI" id="CHEBI:78599"/>
        <dbReference type="ChEBI" id="CHEBI:78608"/>
        <dbReference type="EC" id="2.3.2.2"/>
    </reaction>
</comment>
<keyword evidence="6" id="KW-0732">Signal</keyword>
<dbReference type="RefSeq" id="WP_323745821.1">
    <property type="nucleotide sequence ID" value="NZ_ARXX01000026.1"/>
</dbReference>
<comment type="pathway">
    <text evidence="5">Sulfur metabolism; glutathione metabolism.</text>
</comment>
<evidence type="ECO:0000313" key="8">
    <source>
        <dbReference type="Proteomes" id="UP000662703"/>
    </source>
</evidence>
<feature type="chain" id="PRO_5046462912" description="Glutathione hydrolase proenzyme" evidence="6">
    <location>
        <begin position="19"/>
        <end position="560"/>
    </location>
</feature>
<comment type="catalytic activity">
    <reaction evidence="2 5">
        <text>glutathione + H2O = L-cysteinylglycine + L-glutamate</text>
        <dbReference type="Rhea" id="RHEA:28807"/>
        <dbReference type="ChEBI" id="CHEBI:15377"/>
        <dbReference type="ChEBI" id="CHEBI:29985"/>
        <dbReference type="ChEBI" id="CHEBI:57925"/>
        <dbReference type="ChEBI" id="CHEBI:61694"/>
        <dbReference type="EC" id="3.4.19.13"/>
    </reaction>
</comment>
<dbReference type="PANTHER" id="PTHR43199:SF6">
    <property type="entry name" value="GLUTATHIONE HYDROLASE PROENZYME"/>
    <property type="match status" value="1"/>
</dbReference>
<evidence type="ECO:0000256" key="5">
    <source>
        <dbReference type="RuleBase" id="RU368036"/>
    </source>
</evidence>
<dbReference type="InterPro" id="IPR043138">
    <property type="entry name" value="GGT_lsub"/>
</dbReference>
<dbReference type="PANTHER" id="PTHR43199">
    <property type="entry name" value="GLUTATHIONE HYDROLASE"/>
    <property type="match status" value="1"/>
</dbReference>
<dbReference type="Pfam" id="PF01019">
    <property type="entry name" value="G_glu_transpept"/>
    <property type="match status" value="1"/>
</dbReference>
<keyword evidence="5" id="KW-0865">Zymogen</keyword>
<sequence>MMRGLVLALTLLCAVAQAATPGKAAIASAHPLATEAGFEILDQGGNAFDAAVAVAAALAVVEPYSAGMGGGGFWLLHRQDDGKQTMVDARETAPAAATEDMYQDEAGKVVRDRAINGPLAAGIPGQAAAFDYLARRYGELPLSRTLAPAIRLAREGFPVEDHYRALAGYRREVLNRYPHAAAVFLDGGRLPAVGTVIRQPDLARVLEAIAEHGRDGFYRGPVADKLVKGVREAGGIWTKKDLENYRVKERDPIVGHFRGGRVISAPPPSAGGIVMMEALNILSQFNGGEISEDLLPHLTVEAWRRAYQDRGRYLGDPDFVDMPVDNLLSNSYAEERAASIELDRATPSSELGEPVATEEGFHTTHLSVLDADGNRVAATLSINLPFGSGFMPKDTGVILNNEMDDFSSKPGSPNAYGLVGSKANAIAPGKRPLSSMTPTFVEFDDRVAILGTPGGSRIITMVMLGVMEAAAGKPVEDWVTRQRFHHQFLPDRVQAEPAFLDTPEAKSLRLRGHDVVSVEREYGNMQAILWDRKAGRVSAAADPRAIGGAEVRAPAPADAD</sequence>
<evidence type="ECO:0000256" key="4">
    <source>
        <dbReference type="ARBA" id="ARBA00047417"/>
    </source>
</evidence>
<comment type="subunit">
    <text evidence="5">This enzyme consists of two polypeptide chains, which are synthesized in precursor form from a single polypeptide.</text>
</comment>
<reference evidence="7 8" key="1">
    <citation type="submission" date="2012-09" db="EMBL/GenBank/DDBJ databases">
        <title>Genome Sequence of alkane-degrading Bacterium Alcanivorax sp. 521-1.</title>
        <authorList>
            <person name="Lai Q."/>
            <person name="Shao Z."/>
        </authorList>
    </citation>
    <scope>NUCLEOTIDE SEQUENCE [LARGE SCALE GENOMIC DNA]</scope>
    <source>
        <strain evidence="7 8">521-1</strain>
    </source>
</reference>
<dbReference type="Proteomes" id="UP000662703">
    <property type="component" value="Unassembled WGS sequence"/>
</dbReference>
<name>A0ABS0AR57_9GAMM</name>
<evidence type="ECO:0000313" key="7">
    <source>
        <dbReference type="EMBL" id="MBF5056626.1"/>
    </source>
</evidence>
<dbReference type="SUPFAM" id="SSF56235">
    <property type="entry name" value="N-terminal nucleophile aminohydrolases (Ntn hydrolases)"/>
    <property type="match status" value="1"/>
</dbReference>
<protein>
    <recommendedName>
        <fullName evidence="5">Glutathione hydrolase proenzyme</fullName>
        <ecNumber evidence="5">2.3.2.2</ecNumber>
        <ecNumber evidence="5">3.4.19.13</ecNumber>
    </recommendedName>
    <component>
        <recommendedName>
            <fullName evidence="5">Glutathione hydrolase large chain</fullName>
        </recommendedName>
    </component>
    <component>
        <recommendedName>
            <fullName evidence="5">Glutathione hydrolase small chain</fullName>
        </recommendedName>
    </component>
</protein>
<feature type="signal peptide" evidence="6">
    <location>
        <begin position="1"/>
        <end position="18"/>
    </location>
</feature>
<accession>A0ABS0AR57</accession>